<keyword evidence="3" id="KW-1003">Cell membrane</keyword>
<feature type="domain" description="ABC transmembrane type-1" evidence="11">
    <location>
        <begin position="108"/>
        <end position="299"/>
    </location>
</feature>
<proteinExistence type="inferred from homology"/>
<organism evidence="12 13">
    <name type="scientific">Filifactor villosus</name>
    <dbReference type="NCBI Taxonomy" id="29374"/>
    <lineage>
        <taxon>Bacteria</taxon>
        <taxon>Bacillati</taxon>
        <taxon>Bacillota</taxon>
        <taxon>Clostridia</taxon>
        <taxon>Peptostreptococcales</taxon>
        <taxon>Filifactoraceae</taxon>
        <taxon>Filifactor</taxon>
    </lineage>
</organism>
<evidence type="ECO:0000256" key="5">
    <source>
        <dbReference type="ARBA" id="ARBA00022856"/>
    </source>
</evidence>
<evidence type="ECO:0000256" key="9">
    <source>
        <dbReference type="ARBA" id="ARBA00024202"/>
    </source>
</evidence>
<feature type="transmembrane region" description="Helical" evidence="10">
    <location>
        <begin position="173"/>
        <end position="192"/>
    </location>
</feature>
<keyword evidence="8 10" id="KW-0472">Membrane</keyword>
<dbReference type="EMBL" id="JBHSHL010000014">
    <property type="protein sequence ID" value="MFC4804451.1"/>
    <property type="molecule type" value="Genomic_DNA"/>
</dbReference>
<evidence type="ECO:0000259" key="11">
    <source>
        <dbReference type="PROSITE" id="PS50928"/>
    </source>
</evidence>
<dbReference type="CDD" id="cd06261">
    <property type="entry name" value="TM_PBP2"/>
    <property type="match status" value="1"/>
</dbReference>
<reference evidence="13" key="1">
    <citation type="journal article" date="2019" name="Int. J. Syst. Evol. Microbiol.">
        <title>The Global Catalogue of Microorganisms (GCM) 10K type strain sequencing project: providing services to taxonomists for standard genome sequencing and annotation.</title>
        <authorList>
            <consortium name="The Broad Institute Genomics Platform"/>
            <consortium name="The Broad Institute Genome Sequencing Center for Infectious Disease"/>
            <person name="Wu L."/>
            <person name="Ma J."/>
        </authorList>
    </citation>
    <scope>NUCLEOTIDE SEQUENCE [LARGE SCALE GENOMIC DNA]</scope>
    <source>
        <strain evidence="13">CCUG 46385</strain>
    </source>
</reference>
<gene>
    <name evidence="12" type="ORF">ACFO4R_05080</name>
</gene>
<evidence type="ECO:0000256" key="6">
    <source>
        <dbReference type="ARBA" id="ARBA00022927"/>
    </source>
</evidence>
<evidence type="ECO:0000313" key="12">
    <source>
        <dbReference type="EMBL" id="MFC4804451.1"/>
    </source>
</evidence>
<feature type="transmembrane region" description="Helical" evidence="10">
    <location>
        <begin position="110"/>
        <end position="135"/>
    </location>
</feature>
<feature type="transmembrane region" description="Helical" evidence="10">
    <location>
        <begin position="147"/>
        <end position="167"/>
    </location>
</feature>
<dbReference type="InterPro" id="IPR035906">
    <property type="entry name" value="MetI-like_sf"/>
</dbReference>
<dbReference type="RefSeq" id="WP_379787956.1">
    <property type="nucleotide sequence ID" value="NZ_JBHSHL010000014.1"/>
</dbReference>
<dbReference type="InterPro" id="IPR025966">
    <property type="entry name" value="OppC_N"/>
</dbReference>
<evidence type="ECO:0000256" key="4">
    <source>
        <dbReference type="ARBA" id="ARBA00022692"/>
    </source>
</evidence>
<comment type="similarity">
    <text evidence="9">Belongs to the binding-protein-dependent transport system permease family. OppBC subfamily.</text>
</comment>
<comment type="caution">
    <text evidence="12">The sequence shown here is derived from an EMBL/GenBank/DDBJ whole genome shotgun (WGS) entry which is preliminary data.</text>
</comment>
<evidence type="ECO:0000256" key="1">
    <source>
        <dbReference type="ARBA" id="ARBA00004651"/>
    </source>
</evidence>
<sequence length="312" mass="34765">MESMNNIKLNKSDFELVTQERKDAEKIVRPSLTYWQDVWRRLKQNKLAVGSLIFLILLCIMVIVLPYVYPYTYDAQDLSRTNQMASAKHIFGTDAHGRDLFIRVIYGTKVSLIVGIVASIINLTLGVSYGGVAGYAGGKVDNFMMRVVDILSTIPLTLYVILLMVIMPESKGMKNILIAIGTVYWLGMARIVRGQIFSLKEQEFVMAERVLGASSKRILFSHLIPNAMGPIIVNLTMSIPSAIFTESFLSFIGLGISAPRASLGSLCNDVLDKFQIYPHLLFFPAATLCLIILAFNFLGDGLRDALDPKMRK</sequence>
<accession>A0ABV9QLA1</accession>
<evidence type="ECO:0000256" key="3">
    <source>
        <dbReference type="ARBA" id="ARBA00022475"/>
    </source>
</evidence>
<dbReference type="InterPro" id="IPR050366">
    <property type="entry name" value="BP-dependent_transpt_permease"/>
</dbReference>
<dbReference type="SUPFAM" id="SSF161098">
    <property type="entry name" value="MetI-like"/>
    <property type="match status" value="1"/>
</dbReference>
<dbReference type="Pfam" id="PF12911">
    <property type="entry name" value="OppC_N"/>
    <property type="match status" value="1"/>
</dbReference>
<dbReference type="Pfam" id="PF00528">
    <property type="entry name" value="BPD_transp_1"/>
    <property type="match status" value="1"/>
</dbReference>
<protein>
    <submittedName>
        <fullName evidence="12">ABC transporter permease</fullName>
    </submittedName>
</protein>
<evidence type="ECO:0000256" key="2">
    <source>
        <dbReference type="ARBA" id="ARBA00022448"/>
    </source>
</evidence>
<dbReference type="InterPro" id="IPR000515">
    <property type="entry name" value="MetI-like"/>
</dbReference>
<dbReference type="PROSITE" id="PS50928">
    <property type="entry name" value="ABC_TM1"/>
    <property type="match status" value="1"/>
</dbReference>
<comment type="subcellular location">
    <subcellularLocation>
        <location evidence="1 10">Cell membrane</location>
        <topology evidence="1 10">Multi-pass membrane protein</topology>
    </subcellularLocation>
</comment>
<dbReference type="PANTHER" id="PTHR43386">
    <property type="entry name" value="OLIGOPEPTIDE TRANSPORT SYSTEM PERMEASE PROTEIN APPC"/>
    <property type="match status" value="1"/>
</dbReference>
<feature type="transmembrane region" description="Helical" evidence="10">
    <location>
        <begin position="276"/>
        <end position="302"/>
    </location>
</feature>
<dbReference type="Gene3D" id="1.10.3720.10">
    <property type="entry name" value="MetI-like"/>
    <property type="match status" value="1"/>
</dbReference>
<keyword evidence="6" id="KW-0653">Protein transport</keyword>
<evidence type="ECO:0000256" key="8">
    <source>
        <dbReference type="ARBA" id="ARBA00023136"/>
    </source>
</evidence>
<name>A0ABV9QLA1_9FIRM</name>
<keyword evidence="5" id="KW-0571">Peptide transport</keyword>
<dbReference type="PANTHER" id="PTHR43386:SF24">
    <property type="entry name" value="OLIGOPEPTIDE TRANSPORT SYSTEM PERMEASE PROTEIN AMID"/>
    <property type="match status" value="1"/>
</dbReference>
<feature type="transmembrane region" description="Helical" evidence="10">
    <location>
        <begin position="47"/>
        <end position="69"/>
    </location>
</feature>
<keyword evidence="2 10" id="KW-0813">Transport</keyword>
<keyword evidence="13" id="KW-1185">Reference proteome</keyword>
<dbReference type="Proteomes" id="UP001595916">
    <property type="component" value="Unassembled WGS sequence"/>
</dbReference>
<evidence type="ECO:0000256" key="7">
    <source>
        <dbReference type="ARBA" id="ARBA00022989"/>
    </source>
</evidence>
<keyword evidence="7 10" id="KW-1133">Transmembrane helix</keyword>
<evidence type="ECO:0000256" key="10">
    <source>
        <dbReference type="RuleBase" id="RU363032"/>
    </source>
</evidence>
<keyword evidence="4 10" id="KW-0812">Transmembrane</keyword>
<evidence type="ECO:0000313" key="13">
    <source>
        <dbReference type="Proteomes" id="UP001595916"/>
    </source>
</evidence>